<dbReference type="RefSeq" id="WP_327598693.1">
    <property type="nucleotide sequence ID" value="NZ_JAYXHS010000001.1"/>
</dbReference>
<name>A0ABU6K3C8_9RHOO</name>
<feature type="coiled-coil region" evidence="1">
    <location>
        <begin position="129"/>
        <end position="160"/>
    </location>
</feature>
<evidence type="ECO:0000256" key="1">
    <source>
        <dbReference type="SAM" id="Coils"/>
    </source>
</evidence>
<keyword evidence="1" id="KW-0175">Coiled coil</keyword>
<accession>A0ABU6K3C8</accession>
<protein>
    <recommendedName>
        <fullName evidence="5">PEGA domain-containing protein</fullName>
    </recommendedName>
</protein>
<keyword evidence="4" id="KW-1185">Reference proteome</keyword>
<dbReference type="SUPFAM" id="SSF81901">
    <property type="entry name" value="HCP-like"/>
    <property type="match status" value="1"/>
</dbReference>
<dbReference type="InterPro" id="IPR011990">
    <property type="entry name" value="TPR-like_helical_dom_sf"/>
</dbReference>
<comment type="caution">
    <text evidence="3">The sequence shown here is derived from an EMBL/GenBank/DDBJ whole genome shotgun (WGS) entry which is preliminary data.</text>
</comment>
<organism evidence="3 4">
    <name type="scientific">Uliginosibacterium silvisoli</name>
    <dbReference type="NCBI Taxonomy" id="3114758"/>
    <lineage>
        <taxon>Bacteria</taxon>
        <taxon>Pseudomonadati</taxon>
        <taxon>Pseudomonadota</taxon>
        <taxon>Betaproteobacteria</taxon>
        <taxon>Rhodocyclales</taxon>
        <taxon>Zoogloeaceae</taxon>
        <taxon>Uliginosibacterium</taxon>
    </lineage>
</organism>
<sequence>MIQRLSRVCRPQGLVFGLLFGVVPLAHAQQSPGTAAIRFLCDGDSLGAEVSINGKFRGECPFDATVPEGVLNIRAVKASGADRERVFEQQTRVGEGTIKRLEIVLGLPQLTAAAKVRETQRLEAERVAREQVEQRERERLEQAQRARAERERELRKQMTALETAAAAGDVAAMLTLGGLFETGVDGKPDMSTARSWYGRAADAGSRQAVIKLTRFGVPLGRADADALAQMLALPTEPVRNVAIRGKDAVREFVLRDAFFVTPGGNRKFSFDLGSANEINRGTCRRNDNGLFDVESESGVPQIVNSASGTYLLGGLLNLEWRQGGLFGPRNSLTVVESTWGQPFPLQAGKRFGLKTRDESSKLEGDMGTRLDCGLSANEPGPRGGRTMICMREVAFSNFTQVMVLRAEWDEPSGCLSQRVVAGGMLQR</sequence>
<reference evidence="3 4" key="1">
    <citation type="submission" date="2024-01" db="EMBL/GenBank/DDBJ databases">
        <title>Uliginosibacterium soil sp. nov.</title>
        <authorList>
            <person name="Lv Y."/>
        </authorList>
    </citation>
    <scope>NUCLEOTIDE SEQUENCE [LARGE SCALE GENOMIC DNA]</scope>
    <source>
        <strain evidence="3 4">H3</strain>
    </source>
</reference>
<evidence type="ECO:0000313" key="4">
    <source>
        <dbReference type="Proteomes" id="UP001331561"/>
    </source>
</evidence>
<dbReference type="Proteomes" id="UP001331561">
    <property type="component" value="Unassembled WGS sequence"/>
</dbReference>
<dbReference type="SMART" id="SM00671">
    <property type="entry name" value="SEL1"/>
    <property type="match status" value="1"/>
</dbReference>
<dbReference type="InterPro" id="IPR006597">
    <property type="entry name" value="Sel1-like"/>
</dbReference>
<dbReference type="Gene3D" id="1.25.40.10">
    <property type="entry name" value="Tetratricopeptide repeat domain"/>
    <property type="match status" value="1"/>
</dbReference>
<evidence type="ECO:0000313" key="3">
    <source>
        <dbReference type="EMBL" id="MEC5385745.1"/>
    </source>
</evidence>
<dbReference type="EMBL" id="JAYXHS010000001">
    <property type="protein sequence ID" value="MEC5385745.1"/>
    <property type="molecule type" value="Genomic_DNA"/>
</dbReference>
<evidence type="ECO:0000256" key="2">
    <source>
        <dbReference type="SAM" id="SignalP"/>
    </source>
</evidence>
<evidence type="ECO:0008006" key="5">
    <source>
        <dbReference type="Google" id="ProtNLM"/>
    </source>
</evidence>
<feature type="signal peptide" evidence="2">
    <location>
        <begin position="1"/>
        <end position="28"/>
    </location>
</feature>
<keyword evidence="2" id="KW-0732">Signal</keyword>
<feature type="chain" id="PRO_5046119353" description="PEGA domain-containing protein" evidence="2">
    <location>
        <begin position="29"/>
        <end position="427"/>
    </location>
</feature>
<gene>
    <name evidence="3" type="ORF">VVD49_08420</name>
</gene>
<proteinExistence type="predicted"/>